<comment type="caution">
    <text evidence="2">The sequence shown here is derived from an EMBL/GenBank/DDBJ whole genome shotgun (WGS) entry which is preliminary data.</text>
</comment>
<dbReference type="Proteomes" id="UP000188946">
    <property type="component" value="Unassembled WGS sequence"/>
</dbReference>
<evidence type="ECO:0000313" key="3">
    <source>
        <dbReference type="EMBL" id="ONK28029.1"/>
    </source>
</evidence>
<protein>
    <recommendedName>
        <fullName evidence="1">DUF6892 domain-containing protein</fullName>
    </recommendedName>
</protein>
<accession>A0AB36JPX0</accession>
<dbReference type="Proteomes" id="UP000188600">
    <property type="component" value="Unassembled WGS sequence"/>
</dbReference>
<evidence type="ECO:0000259" key="1">
    <source>
        <dbReference type="Pfam" id="PF21832"/>
    </source>
</evidence>
<dbReference type="EMBL" id="MSPR01000013">
    <property type="protein sequence ID" value="ONK28029.1"/>
    <property type="molecule type" value="Genomic_DNA"/>
</dbReference>
<proteinExistence type="predicted"/>
<sequence length="155" mass="18047">MGLFDLFKKGNGKQLEFDNFNFKLAIVQELMYEQELLKPKFSASQFCEEQCFDFWEYGEKYAYQVPPEIRDYFETLEIPVKLANKVTKLYFDGGNEIYCEASLVWDGEDDLFDISKVSEAELKQFPNLKTVDGTVPMMTPEVKEFLKSKGVNLLI</sequence>
<dbReference type="InterPro" id="IPR054187">
    <property type="entry name" value="DUF6892"/>
</dbReference>
<dbReference type="Pfam" id="PF21832">
    <property type="entry name" value="DUF6892"/>
    <property type="match status" value="1"/>
</dbReference>
<dbReference type="RefSeq" id="WP_076996387.1">
    <property type="nucleotide sequence ID" value="NZ_MSPR01000013.1"/>
</dbReference>
<keyword evidence="5" id="KW-1185">Reference proteome</keyword>
<name>A0AB36JPX0_9STRE</name>
<organism evidence="2 4">
    <name type="scientific">Streptococcus azizii</name>
    <dbReference type="NCBI Taxonomy" id="1579424"/>
    <lineage>
        <taxon>Bacteria</taxon>
        <taxon>Bacillati</taxon>
        <taxon>Bacillota</taxon>
        <taxon>Bacilli</taxon>
        <taxon>Lactobacillales</taxon>
        <taxon>Streptococcaceae</taxon>
        <taxon>Streptococcus</taxon>
    </lineage>
</organism>
<dbReference type="AlphaFoldDB" id="A0AB36JPX0"/>
<evidence type="ECO:0000313" key="5">
    <source>
        <dbReference type="Proteomes" id="UP000188946"/>
    </source>
</evidence>
<reference evidence="4 5" key="1">
    <citation type="submission" date="2016-12" db="EMBL/GenBank/DDBJ databases">
        <authorList>
            <person name="Gulvik C.A."/>
        </authorList>
    </citation>
    <scope>NUCLEOTIDE SEQUENCE [LARGE SCALE GENOMIC DNA]</scope>
    <source>
        <strain evidence="3 5">12-5202</strain>
        <strain evidence="2 4">12-5291</strain>
    </source>
</reference>
<feature type="domain" description="DUF6892" evidence="1">
    <location>
        <begin position="15"/>
        <end position="152"/>
    </location>
</feature>
<evidence type="ECO:0000313" key="4">
    <source>
        <dbReference type="Proteomes" id="UP000188600"/>
    </source>
</evidence>
<evidence type="ECO:0000313" key="2">
    <source>
        <dbReference type="EMBL" id="ONK26624.1"/>
    </source>
</evidence>
<dbReference type="EMBL" id="MSPT01000014">
    <property type="protein sequence ID" value="ONK26624.1"/>
    <property type="molecule type" value="Genomic_DNA"/>
</dbReference>
<gene>
    <name evidence="3" type="ORF">BVE84_07220</name>
    <name evidence="2" type="ORF">BVE86_07040</name>
</gene>